<accession>A0ABV6YW04</accession>
<dbReference type="InterPro" id="IPR006626">
    <property type="entry name" value="PbH1"/>
</dbReference>
<evidence type="ECO:0000256" key="3">
    <source>
        <dbReference type="ARBA" id="ARBA00022729"/>
    </source>
</evidence>
<dbReference type="SUPFAM" id="SSF51126">
    <property type="entry name" value="Pectin lyase-like"/>
    <property type="match status" value="1"/>
</dbReference>
<dbReference type="Pfam" id="PF13229">
    <property type="entry name" value="Beta_helix"/>
    <property type="match status" value="1"/>
</dbReference>
<reference evidence="7 8" key="1">
    <citation type="submission" date="2024-09" db="EMBL/GenBank/DDBJ databases">
        <title>Laminarin stimulates single cell rates of sulfate reduction while oxygen inhibits transcriptomic activity in coastal marine sediment.</title>
        <authorList>
            <person name="Lindsay M."/>
            <person name="Orcutt B."/>
            <person name="Emerson D."/>
            <person name="Stepanauskas R."/>
            <person name="D'Angelo T."/>
        </authorList>
    </citation>
    <scope>NUCLEOTIDE SEQUENCE [LARGE SCALE GENOMIC DNA]</scope>
    <source>
        <strain evidence="7">SAG AM-311-K15</strain>
    </source>
</reference>
<evidence type="ECO:0000256" key="4">
    <source>
        <dbReference type="SAM" id="MobiDB-lite"/>
    </source>
</evidence>
<evidence type="ECO:0000256" key="1">
    <source>
        <dbReference type="ARBA" id="ARBA00004613"/>
    </source>
</evidence>
<evidence type="ECO:0000313" key="7">
    <source>
        <dbReference type="EMBL" id="MFC1850385.1"/>
    </source>
</evidence>
<keyword evidence="5" id="KW-0472">Membrane</keyword>
<dbReference type="InterPro" id="IPR011050">
    <property type="entry name" value="Pectin_lyase_fold/virulence"/>
</dbReference>
<feature type="region of interest" description="Disordered" evidence="4">
    <location>
        <begin position="420"/>
        <end position="443"/>
    </location>
</feature>
<dbReference type="PANTHER" id="PTHR40088:SF2">
    <property type="entry name" value="SECRETED SUGAR HYDROLASE"/>
    <property type="match status" value="1"/>
</dbReference>
<gene>
    <name evidence="7" type="ORF">ACFL27_09365</name>
</gene>
<name>A0ABV6YW04_UNCC1</name>
<sequence length="485" mass="52871">MLNCRLYFLQRLYPLVILFTCCMILNDYSEASTYYVAPSGNDGYTTVQAQNPATPWQTITKAANTMVAGDTVLIRQGTYIEQIELTTSGSSGLYITYQAYPGETATIDGSSISLPDYETGLFVVEDVNYIKVSGLTMMNAGPNMNNCGIYVDNANYIILETNHTINTVSSGIGVWGSTNIIIDGNEVELACNDGEQEDITVAGTDTFEVKNNHVHSGGPGNNGGEGITIKDGSSNGQIFNNHVHDIPNGERTCIYLDAWDKETYNLEVYQNLLHNCCGGISLASENGGTLHDVKIYNNIIYDSYGSGLEIGNWGEPGVTSRPVQNVTFINNTVYYCGYNGWGGGFGNENPDVTNIVVRNNIFSQNSEFQIANESAASLTVDHNLIDGYRDYEFEIYGTDFVEDDPLFESTTLHDFHLQSNSPAINEGSATDAPSDDYDGNARPSGPEYDIGAYEFISTPVPALSFAAILVILGFLSFALPRLKIH</sequence>
<dbReference type="InterPro" id="IPR039448">
    <property type="entry name" value="Beta_helix"/>
</dbReference>
<keyword evidence="5" id="KW-0812">Transmembrane</keyword>
<proteinExistence type="predicted"/>
<protein>
    <submittedName>
        <fullName evidence="7">Right-handed parallel beta-helix repeat-containing protein</fullName>
    </submittedName>
</protein>
<feature type="transmembrane region" description="Helical" evidence="5">
    <location>
        <begin position="460"/>
        <end position="479"/>
    </location>
</feature>
<dbReference type="SMART" id="SM00710">
    <property type="entry name" value="PbH1"/>
    <property type="match status" value="8"/>
</dbReference>
<dbReference type="EMBL" id="JBHPBY010000095">
    <property type="protein sequence ID" value="MFC1850385.1"/>
    <property type="molecule type" value="Genomic_DNA"/>
</dbReference>
<dbReference type="PANTHER" id="PTHR40088">
    <property type="entry name" value="PECTATE LYASE (EUROFUNG)"/>
    <property type="match status" value="1"/>
</dbReference>
<comment type="subcellular location">
    <subcellularLocation>
        <location evidence="1">Secreted</location>
    </subcellularLocation>
</comment>
<dbReference type="InterPro" id="IPR052052">
    <property type="entry name" value="Polysaccharide_Lyase_9"/>
</dbReference>
<evidence type="ECO:0000256" key="5">
    <source>
        <dbReference type="SAM" id="Phobius"/>
    </source>
</evidence>
<organism evidence="7 8">
    <name type="scientific">candidate division CSSED10-310 bacterium</name>
    <dbReference type="NCBI Taxonomy" id="2855610"/>
    <lineage>
        <taxon>Bacteria</taxon>
        <taxon>Bacteria division CSSED10-310</taxon>
    </lineage>
</organism>
<dbReference type="Proteomes" id="UP001594351">
    <property type="component" value="Unassembled WGS sequence"/>
</dbReference>
<dbReference type="Gene3D" id="2.160.20.10">
    <property type="entry name" value="Single-stranded right-handed beta-helix, Pectin lyase-like"/>
    <property type="match status" value="1"/>
</dbReference>
<dbReference type="InterPro" id="IPR059226">
    <property type="entry name" value="Choice_anch_Q_dom"/>
</dbReference>
<keyword evidence="5" id="KW-1133">Transmembrane helix</keyword>
<feature type="domain" description="Right handed beta helix" evidence="6">
    <location>
        <begin position="199"/>
        <end position="385"/>
    </location>
</feature>
<keyword evidence="3" id="KW-0732">Signal</keyword>
<dbReference type="NCBIfam" id="NF041518">
    <property type="entry name" value="choice_anch_Q"/>
    <property type="match status" value="1"/>
</dbReference>
<keyword evidence="2" id="KW-0964">Secreted</keyword>
<evidence type="ECO:0000259" key="6">
    <source>
        <dbReference type="Pfam" id="PF13229"/>
    </source>
</evidence>
<dbReference type="InterPro" id="IPR012334">
    <property type="entry name" value="Pectin_lyas_fold"/>
</dbReference>
<evidence type="ECO:0000256" key="2">
    <source>
        <dbReference type="ARBA" id="ARBA00022525"/>
    </source>
</evidence>
<comment type="caution">
    <text evidence="7">The sequence shown here is derived from an EMBL/GenBank/DDBJ whole genome shotgun (WGS) entry which is preliminary data.</text>
</comment>
<keyword evidence="8" id="KW-1185">Reference proteome</keyword>
<evidence type="ECO:0000313" key="8">
    <source>
        <dbReference type="Proteomes" id="UP001594351"/>
    </source>
</evidence>